<evidence type="ECO:0000256" key="1">
    <source>
        <dbReference type="SAM" id="Phobius"/>
    </source>
</evidence>
<dbReference type="EMBL" id="VMFF01000017">
    <property type="protein sequence ID" value="TSC66043.1"/>
    <property type="molecule type" value="Genomic_DNA"/>
</dbReference>
<protein>
    <submittedName>
        <fullName evidence="2">Uncharacterized protein</fullName>
    </submittedName>
</protein>
<proteinExistence type="predicted"/>
<comment type="caution">
    <text evidence="2">The sequence shown here is derived from an EMBL/GenBank/DDBJ whole genome shotgun (WGS) entry which is preliminary data.</text>
</comment>
<accession>A0A554JCD8</accession>
<evidence type="ECO:0000313" key="2">
    <source>
        <dbReference type="EMBL" id="TSC66043.1"/>
    </source>
</evidence>
<reference evidence="2 3" key="1">
    <citation type="submission" date="2017-07" db="EMBL/GenBank/DDBJ databases">
        <title>Mechanisms for carbon and nitrogen cycling indicate functional differentiation within the Candidate Phyla Radiation.</title>
        <authorList>
            <person name="Danczak R.E."/>
            <person name="Johnston M.D."/>
            <person name="Kenah C."/>
            <person name="Slattery M."/>
            <person name="Wrighton K.C."/>
            <person name="Wilkins M.J."/>
        </authorList>
    </citation>
    <scope>NUCLEOTIDE SEQUENCE [LARGE SCALE GENOMIC DNA]</scope>
    <source>
        <strain evidence="2">Gr01-1014_77</strain>
    </source>
</reference>
<name>A0A554JCD8_9BACT</name>
<dbReference type="Proteomes" id="UP000319613">
    <property type="component" value="Unassembled WGS sequence"/>
</dbReference>
<keyword evidence="1" id="KW-1133">Transmembrane helix</keyword>
<keyword evidence="1" id="KW-0472">Membrane</keyword>
<gene>
    <name evidence="2" type="ORF">G01um101477_249</name>
</gene>
<sequence length="125" mass="13665">MPGQGEMSYSTAHLRTVMQNAFIIIFLVTIIGIRLFLFVRPMAGITIGPVRVHHYMWGIVGASIAIVLHVMPLFAISLALIIDELTFVCIGGSTHEDNYSTISLIGTIALSALVFVLRRQLLGLV</sequence>
<evidence type="ECO:0000313" key="3">
    <source>
        <dbReference type="Proteomes" id="UP000319613"/>
    </source>
</evidence>
<dbReference type="AlphaFoldDB" id="A0A554JCD8"/>
<keyword evidence="1" id="KW-0812">Transmembrane</keyword>
<organism evidence="2 3">
    <name type="scientific">Candidatus Doudnabacteria bacterium Gr01-1014_77</name>
    <dbReference type="NCBI Taxonomy" id="2017133"/>
    <lineage>
        <taxon>Bacteria</taxon>
        <taxon>Candidatus Doudnaibacteriota</taxon>
    </lineage>
</organism>
<feature type="transmembrane region" description="Helical" evidence="1">
    <location>
        <begin position="20"/>
        <end position="43"/>
    </location>
</feature>
<feature type="transmembrane region" description="Helical" evidence="1">
    <location>
        <begin position="55"/>
        <end position="79"/>
    </location>
</feature>
<feature type="transmembrane region" description="Helical" evidence="1">
    <location>
        <begin position="99"/>
        <end position="117"/>
    </location>
</feature>